<gene>
    <name evidence="1" type="ORF">C4D60_Mb04t00470</name>
</gene>
<proteinExistence type="predicted"/>
<keyword evidence="2" id="KW-1185">Reference proteome</keyword>
<protein>
    <submittedName>
        <fullName evidence="1">Uncharacterized protein</fullName>
    </submittedName>
</protein>
<evidence type="ECO:0000313" key="1">
    <source>
        <dbReference type="EMBL" id="THU71350.1"/>
    </source>
</evidence>
<dbReference type="AlphaFoldDB" id="A0A4S8K8M0"/>
<sequence length="170" mass="18944">MIGFVLRRGLQISQRKVRFVGDGREAGSVGFRNRDGWEAPPQLNPNALQPNQGWTDISPLILVRVATTLDGWQQQQQQQHRPPKTRGQRHEATIAFASQPTQLPKGVCRNASPAPKTTLCSCVWSLPPSKPIPLRSFFPPCSIMTTGDWGLRSRGRIESSNPNRLKDHAC</sequence>
<dbReference type="Proteomes" id="UP000317650">
    <property type="component" value="Chromosome 4"/>
</dbReference>
<dbReference type="EMBL" id="PYDT01000001">
    <property type="protein sequence ID" value="THU71350.1"/>
    <property type="molecule type" value="Genomic_DNA"/>
</dbReference>
<organism evidence="1 2">
    <name type="scientific">Musa balbisiana</name>
    <name type="common">Banana</name>
    <dbReference type="NCBI Taxonomy" id="52838"/>
    <lineage>
        <taxon>Eukaryota</taxon>
        <taxon>Viridiplantae</taxon>
        <taxon>Streptophyta</taxon>
        <taxon>Embryophyta</taxon>
        <taxon>Tracheophyta</taxon>
        <taxon>Spermatophyta</taxon>
        <taxon>Magnoliopsida</taxon>
        <taxon>Liliopsida</taxon>
        <taxon>Zingiberales</taxon>
        <taxon>Musaceae</taxon>
        <taxon>Musa</taxon>
    </lineage>
</organism>
<accession>A0A4S8K8M0</accession>
<comment type="caution">
    <text evidence="1">The sequence shown here is derived from an EMBL/GenBank/DDBJ whole genome shotgun (WGS) entry which is preliminary data.</text>
</comment>
<evidence type="ECO:0000313" key="2">
    <source>
        <dbReference type="Proteomes" id="UP000317650"/>
    </source>
</evidence>
<name>A0A4S8K8M0_MUSBA</name>
<reference evidence="1 2" key="1">
    <citation type="journal article" date="2019" name="Nat. Plants">
        <title>Genome sequencing of Musa balbisiana reveals subgenome evolution and function divergence in polyploid bananas.</title>
        <authorList>
            <person name="Yao X."/>
        </authorList>
    </citation>
    <scope>NUCLEOTIDE SEQUENCE [LARGE SCALE GENOMIC DNA]</scope>
    <source>
        <strain evidence="2">cv. DH-PKW</strain>
        <tissue evidence="1">Leaves</tissue>
    </source>
</reference>